<sequence length="105" mass="12263">MSYSIFIVSKDNSKKDIPFSTNKNYDQIILPIAEKLLLPMIMEIQYGITINHESELVEFINEIKDIKKSKLITSSDRYNSDRIDFLISELEDIQQKNEYKSIDIG</sequence>
<evidence type="ECO:0000313" key="2">
    <source>
        <dbReference type="Proteomes" id="UP000319499"/>
    </source>
</evidence>
<name>A0A563DA16_9FLAO</name>
<keyword evidence="2" id="KW-1185">Reference proteome</keyword>
<dbReference type="RefSeq" id="WP_146292999.1">
    <property type="nucleotide sequence ID" value="NZ_SELH01000024.1"/>
</dbReference>
<gene>
    <name evidence="1" type="ORF">ETU09_08020</name>
</gene>
<evidence type="ECO:0000313" key="1">
    <source>
        <dbReference type="EMBL" id="TWP27056.1"/>
    </source>
</evidence>
<proteinExistence type="predicted"/>
<dbReference type="EMBL" id="SELH01000024">
    <property type="protein sequence ID" value="TWP27056.1"/>
    <property type="molecule type" value="Genomic_DNA"/>
</dbReference>
<dbReference type="AlphaFoldDB" id="A0A563DA16"/>
<organism evidence="1 2">
    <name type="scientific">Apibacter muscae</name>
    <dbReference type="NCBI Taxonomy" id="2509004"/>
    <lineage>
        <taxon>Bacteria</taxon>
        <taxon>Pseudomonadati</taxon>
        <taxon>Bacteroidota</taxon>
        <taxon>Flavobacteriia</taxon>
        <taxon>Flavobacteriales</taxon>
        <taxon>Weeksellaceae</taxon>
        <taxon>Apibacter</taxon>
    </lineage>
</organism>
<comment type="caution">
    <text evidence="1">The sequence shown here is derived from an EMBL/GenBank/DDBJ whole genome shotgun (WGS) entry which is preliminary data.</text>
</comment>
<dbReference type="Proteomes" id="UP000319499">
    <property type="component" value="Unassembled WGS sequence"/>
</dbReference>
<accession>A0A563DA16</accession>
<protein>
    <submittedName>
        <fullName evidence="1">Uncharacterized protein</fullName>
    </submittedName>
</protein>
<reference evidence="1 2" key="1">
    <citation type="submission" date="2019-02" db="EMBL/GenBank/DDBJ databases">
        <title>Apibacter muscae sp. nov.: a novel member of the house fly microbiota.</title>
        <authorList>
            <person name="Park R."/>
        </authorList>
    </citation>
    <scope>NUCLEOTIDE SEQUENCE [LARGE SCALE GENOMIC DNA]</scope>
    <source>
        <strain evidence="1 2">AL1</strain>
    </source>
</reference>